<name>K4A3X4_SETIT</name>
<dbReference type="HOGENOM" id="CLU_2610562_0_0_1"/>
<dbReference type="AlphaFoldDB" id="K4A3X4"/>
<keyword evidence="3" id="KW-1185">Reference proteome</keyword>
<reference evidence="2" key="2">
    <citation type="submission" date="2018-08" db="UniProtKB">
        <authorList>
            <consortium name="EnsemblPlants"/>
        </authorList>
    </citation>
    <scope>IDENTIFICATION</scope>
    <source>
        <strain evidence="2">Yugu1</strain>
    </source>
</reference>
<organism evidence="2 3">
    <name type="scientific">Setaria italica</name>
    <name type="common">Foxtail millet</name>
    <name type="synonym">Panicum italicum</name>
    <dbReference type="NCBI Taxonomy" id="4555"/>
    <lineage>
        <taxon>Eukaryota</taxon>
        <taxon>Viridiplantae</taxon>
        <taxon>Streptophyta</taxon>
        <taxon>Embryophyta</taxon>
        <taxon>Tracheophyta</taxon>
        <taxon>Spermatophyta</taxon>
        <taxon>Magnoliopsida</taxon>
        <taxon>Liliopsida</taxon>
        <taxon>Poales</taxon>
        <taxon>Poaceae</taxon>
        <taxon>PACMAD clade</taxon>
        <taxon>Panicoideae</taxon>
        <taxon>Panicodae</taxon>
        <taxon>Paniceae</taxon>
        <taxon>Cenchrinae</taxon>
        <taxon>Setaria</taxon>
    </lineage>
</organism>
<dbReference type="EMBL" id="AGNK02001339">
    <property type="status" value="NOT_ANNOTATED_CDS"/>
    <property type="molecule type" value="Genomic_DNA"/>
</dbReference>
<keyword evidence="1" id="KW-0732">Signal</keyword>
<proteinExistence type="predicted"/>
<reference evidence="3" key="1">
    <citation type="journal article" date="2012" name="Nat. Biotechnol.">
        <title>Reference genome sequence of the model plant Setaria.</title>
        <authorList>
            <person name="Bennetzen J.L."/>
            <person name="Schmutz J."/>
            <person name="Wang H."/>
            <person name="Percifield R."/>
            <person name="Hawkins J."/>
            <person name="Pontaroli A.C."/>
            <person name="Estep M."/>
            <person name="Feng L."/>
            <person name="Vaughn J.N."/>
            <person name="Grimwood J."/>
            <person name="Jenkins J."/>
            <person name="Barry K."/>
            <person name="Lindquist E."/>
            <person name="Hellsten U."/>
            <person name="Deshpande S."/>
            <person name="Wang X."/>
            <person name="Wu X."/>
            <person name="Mitros T."/>
            <person name="Triplett J."/>
            <person name="Yang X."/>
            <person name="Ye C.Y."/>
            <person name="Mauro-Herrera M."/>
            <person name="Wang L."/>
            <person name="Li P."/>
            <person name="Sharma M."/>
            <person name="Sharma R."/>
            <person name="Ronald P.C."/>
            <person name="Panaud O."/>
            <person name="Kellogg E.A."/>
            <person name="Brutnell T.P."/>
            <person name="Doust A.N."/>
            <person name="Tuskan G.A."/>
            <person name="Rokhsar D."/>
            <person name="Devos K.M."/>
        </authorList>
    </citation>
    <scope>NUCLEOTIDE SEQUENCE [LARGE SCALE GENOMIC DNA]</scope>
    <source>
        <strain evidence="3">cv. Yugu1</strain>
    </source>
</reference>
<evidence type="ECO:0008006" key="4">
    <source>
        <dbReference type="Google" id="ProtNLM"/>
    </source>
</evidence>
<evidence type="ECO:0000313" key="2">
    <source>
        <dbReference type="EnsemblPlants" id="KQL26694"/>
    </source>
</evidence>
<dbReference type="Gramene" id="KQL26694">
    <property type="protein sequence ID" value="KQL26694"/>
    <property type="gene ID" value="SETIT_033577mg"/>
</dbReference>
<feature type="chain" id="PRO_5011942697" description="Secreted protein" evidence="1">
    <location>
        <begin position="16"/>
        <end position="79"/>
    </location>
</feature>
<sequence>MKYIALLIIVQYQLSLVFFCTLQRLQVHNQASPADSSTQTSPRGPLIHQAMEVGMCHTANCQQADIRWHDTKGTRKAAP</sequence>
<dbReference type="EnsemblPlants" id="KQL26694">
    <property type="protein sequence ID" value="KQL26694"/>
    <property type="gene ID" value="SETIT_033577mg"/>
</dbReference>
<dbReference type="InParanoid" id="K4A3X4"/>
<dbReference type="Proteomes" id="UP000004995">
    <property type="component" value="Unassembled WGS sequence"/>
</dbReference>
<protein>
    <recommendedName>
        <fullName evidence="4">Secreted protein</fullName>
    </recommendedName>
</protein>
<evidence type="ECO:0000256" key="1">
    <source>
        <dbReference type="SAM" id="SignalP"/>
    </source>
</evidence>
<evidence type="ECO:0000313" key="3">
    <source>
        <dbReference type="Proteomes" id="UP000004995"/>
    </source>
</evidence>
<feature type="signal peptide" evidence="1">
    <location>
        <begin position="1"/>
        <end position="15"/>
    </location>
</feature>
<accession>K4A3X4</accession>